<dbReference type="AlphaFoldDB" id="A0A1X7V357"/>
<sequence>MYVSLVIKNFKDGAVKFYISITAARILAGTPTTPLSDERFPNSTLDVPYDGNCLFHVLSYLIAGSISQPHKLRKAIVSDMPNFEEELLNSTLSATRYSSIYDYIKKSKMYKIVWTTETEITTLTEILGTPIYLYLLTPTFVGWARYEAQSLYGIPCDTNTPAFYLKHVGTSHFQAVMFINIS</sequence>
<dbReference type="EnsemblMetazoa" id="Aqu2.1.33992_001">
    <property type="protein sequence ID" value="Aqu2.1.33992_001"/>
    <property type="gene ID" value="Aqu2.1.33992"/>
</dbReference>
<dbReference type="InParanoid" id="A0A1X7V357"/>
<organism evidence="2">
    <name type="scientific">Amphimedon queenslandica</name>
    <name type="common">Sponge</name>
    <dbReference type="NCBI Taxonomy" id="400682"/>
    <lineage>
        <taxon>Eukaryota</taxon>
        <taxon>Metazoa</taxon>
        <taxon>Porifera</taxon>
        <taxon>Demospongiae</taxon>
        <taxon>Heteroscleromorpha</taxon>
        <taxon>Haplosclerida</taxon>
        <taxon>Niphatidae</taxon>
        <taxon>Amphimedon</taxon>
    </lineage>
</organism>
<proteinExistence type="predicted"/>
<protein>
    <recommendedName>
        <fullName evidence="1">OTU domain-containing protein</fullName>
    </recommendedName>
</protein>
<reference evidence="2" key="1">
    <citation type="submission" date="2017-05" db="UniProtKB">
        <authorList>
            <consortium name="EnsemblMetazoa"/>
        </authorList>
    </citation>
    <scope>IDENTIFICATION</scope>
</reference>
<dbReference type="Gene3D" id="3.90.70.80">
    <property type="match status" value="1"/>
</dbReference>
<name>A0A1X7V357_AMPQE</name>
<dbReference type="InterPro" id="IPR003323">
    <property type="entry name" value="OTU_dom"/>
</dbReference>
<feature type="domain" description="OTU" evidence="1">
    <location>
        <begin position="42"/>
        <end position="179"/>
    </location>
</feature>
<dbReference type="PROSITE" id="PS50802">
    <property type="entry name" value="OTU"/>
    <property type="match status" value="1"/>
</dbReference>
<evidence type="ECO:0000259" key="1">
    <source>
        <dbReference type="PROSITE" id="PS50802"/>
    </source>
</evidence>
<dbReference type="Pfam" id="PF02338">
    <property type="entry name" value="OTU"/>
    <property type="match status" value="1"/>
</dbReference>
<accession>A0A1X7V357</accession>
<evidence type="ECO:0000313" key="2">
    <source>
        <dbReference type="EnsemblMetazoa" id="Aqu2.1.33992_001"/>
    </source>
</evidence>